<dbReference type="GO" id="GO:0008745">
    <property type="term" value="F:N-acetylmuramoyl-L-alanine amidase activity"/>
    <property type="evidence" value="ECO:0007669"/>
    <property type="project" value="UniProtKB-EC"/>
</dbReference>
<feature type="repeat" description="Cell wall-binding" evidence="3">
    <location>
        <begin position="377"/>
        <end position="396"/>
    </location>
</feature>
<feature type="compositionally biased region" description="Low complexity" evidence="4">
    <location>
        <begin position="256"/>
        <end position="272"/>
    </location>
</feature>
<keyword evidence="2 7" id="KW-0378">Hydrolase</keyword>
<dbReference type="Gene3D" id="2.10.270.10">
    <property type="entry name" value="Cholin Binding"/>
    <property type="match status" value="3"/>
</dbReference>
<feature type="domain" description="MurNAc-LAA" evidence="6">
    <location>
        <begin position="98"/>
        <end position="245"/>
    </location>
</feature>
<dbReference type="Pfam" id="PF01520">
    <property type="entry name" value="Amidase_3"/>
    <property type="match status" value="1"/>
</dbReference>
<dbReference type="CDD" id="cd02696">
    <property type="entry name" value="MurNAc-LAA"/>
    <property type="match status" value="1"/>
</dbReference>
<evidence type="ECO:0000256" key="3">
    <source>
        <dbReference type="PROSITE-ProRule" id="PRU00591"/>
    </source>
</evidence>
<dbReference type="PANTHER" id="PTHR30404:SF0">
    <property type="entry name" value="N-ACETYLMURAMOYL-L-ALANINE AMIDASE AMIC"/>
    <property type="match status" value="1"/>
</dbReference>
<feature type="region of interest" description="Disordered" evidence="4">
    <location>
        <begin position="253"/>
        <end position="273"/>
    </location>
</feature>
<dbReference type="InterPro" id="IPR050695">
    <property type="entry name" value="N-acetylmuramoyl_amidase_3"/>
</dbReference>
<dbReference type="InterPro" id="IPR002508">
    <property type="entry name" value="MurNAc-LAA_cat"/>
</dbReference>
<dbReference type="SUPFAM" id="SSF53187">
    <property type="entry name" value="Zn-dependent exopeptidases"/>
    <property type="match status" value="1"/>
</dbReference>
<feature type="signal peptide" evidence="5">
    <location>
        <begin position="1"/>
        <end position="27"/>
    </location>
</feature>
<dbReference type="InterPro" id="IPR018337">
    <property type="entry name" value="Cell_wall/Cho-bd_repeat"/>
</dbReference>
<dbReference type="EC" id="3.5.1.28" evidence="7"/>
<evidence type="ECO:0000313" key="7">
    <source>
        <dbReference type="EMBL" id="MCU6724864.1"/>
    </source>
</evidence>
<dbReference type="Pfam" id="PF01473">
    <property type="entry name" value="Choline_bind_1"/>
    <property type="match status" value="1"/>
</dbReference>
<comment type="caution">
    <text evidence="7">The sequence shown here is derived from an EMBL/GenBank/DDBJ whole genome shotgun (WGS) entry which is preliminary data.</text>
</comment>
<dbReference type="PROSITE" id="PS51170">
    <property type="entry name" value="CW"/>
    <property type="match status" value="1"/>
</dbReference>
<dbReference type="PANTHER" id="PTHR30404">
    <property type="entry name" value="N-ACETYLMURAMOYL-L-ALANINE AMIDASE"/>
    <property type="match status" value="1"/>
</dbReference>
<protein>
    <submittedName>
        <fullName evidence="7">N-acetylmuramoyl-L-alanine amidase</fullName>
        <ecNumber evidence="7">3.5.1.28</ecNumber>
    </submittedName>
</protein>
<dbReference type="EMBL" id="JAOQKE010000004">
    <property type="protein sequence ID" value="MCU6724864.1"/>
    <property type="molecule type" value="Genomic_DNA"/>
</dbReference>
<gene>
    <name evidence="7" type="ORF">OCV47_05785</name>
</gene>
<keyword evidence="8" id="KW-1185">Reference proteome</keyword>
<evidence type="ECO:0000256" key="2">
    <source>
        <dbReference type="ARBA" id="ARBA00022801"/>
    </source>
</evidence>
<keyword evidence="1" id="KW-0677">Repeat</keyword>
<dbReference type="SMART" id="SM00646">
    <property type="entry name" value="Ami_3"/>
    <property type="match status" value="1"/>
</dbReference>
<accession>A0ABT2SK32</accession>
<feature type="chain" id="PRO_5047529843" evidence="5">
    <location>
        <begin position="28"/>
        <end position="420"/>
    </location>
</feature>
<evidence type="ECO:0000256" key="5">
    <source>
        <dbReference type="SAM" id="SignalP"/>
    </source>
</evidence>
<evidence type="ECO:0000256" key="4">
    <source>
        <dbReference type="SAM" id="MobiDB-lite"/>
    </source>
</evidence>
<dbReference type="Gene3D" id="3.40.630.40">
    <property type="entry name" value="Zn-dependent exopeptidases"/>
    <property type="match status" value="1"/>
</dbReference>
<dbReference type="RefSeq" id="WP_262654290.1">
    <property type="nucleotide sequence ID" value="NZ_JAOQKE010000004.1"/>
</dbReference>
<reference evidence="7 8" key="1">
    <citation type="journal article" date="2021" name="ISME Commun">
        <title>Automated analysis of genomic sequences facilitates high-throughput and comprehensive description of bacteria.</title>
        <authorList>
            <person name="Hitch T.C.A."/>
        </authorList>
    </citation>
    <scope>NUCLEOTIDE SEQUENCE [LARGE SCALE GENOMIC DNA]</scope>
    <source>
        <strain evidence="7 8">Sanger_29</strain>
    </source>
</reference>
<proteinExistence type="predicted"/>
<evidence type="ECO:0000313" key="8">
    <source>
        <dbReference type="Proteomes" id="UP001652338"/>
    </source>
</evidence>
<evidence type="ECO:0000256" key="1">
    <source>
        <dbReference type="ARBA" id="ARBA00022737"/>
    </source>
</evidence>
<keyword evidence="5" id="KW-0732">Signal</keyword>
<name>A0ABT2SK32_9FIRM</name>
<dbReference type="Proteomes" id="UP001652338">
    <property type="component" value="Unassembled WGS sequence"/>
</dbReference>
<organism evidence="7 8">
    <name type="scientific">Muricoprocola aceti</name>
    <dbReference type="NCBI Taxonomy" id="2981772"/>
    <lineage>
        <taxon>Bacteria</taxon>
        <taxon>Bacillati</taxon>
        <taxon>Bacillota</taxon>
        <taxon>Clostridia</taxon>
        <taxon>Lachnospirales</taxon>
        <taxon>Lachnospiraceae</taxon>
        <taxon>Muricoprocola</taxon>
    </lineage>
</organism>
<sequence>MREWKKKIGLALLFLVCTWCVMPQAKAQANVVIVLDPGHGGSEAGATRSWNGKTYKEEVINQKIANYCKAELETYEGVTVYMTRTSVTQPSQDRETRLNIAKKRNADALVSLHINSTGADAQSSSTGAYCCVPSRSKYPDSKSETAKEARALASTILKELNSQVGLKNNGYWIDDELGIIVFGQKSNYSAAQAASWGMSKSTINTKIPSFIVEHCFVNNKNDCKKYINSDAQIKKLGVADAAGIAKYYGLSKKGSSDNTNNNNNNADTGNTAEKQGVVKQGNRLYLYDQNGKTMKGLVKYANHYYYASAKGKLSLGWKKINSQKYYFDKKTGAAKTGLQKIGKYKYYFTSKGVMKKKWVTIQKKRYYFSKTNGRLLTNYWLKYNNKWYYLNKNGTPYLNCKKTIKGKKYTFDKKGVCTNK</sequence>
<dbReference type="Pfam" id="PF19127">
    <property type="entry name" value="Choline_bind_3"/>
    <property type="match status" value="1"/>
</dbReference>
<dbReference type="SUPFAM" id="SSF69360">
    <property type="entry name" value="Cell wall binding repeat"/>
    <property type="match status" value="1"/>
</dbReference>
<evidence type="ECO:0000259" key="6">
    <source>
        <dbReference type="SMART" id="SM00646"/>
    </source>
</evidence>